<dbReference type="EMBL" id="RAWM01000011">
    <property type="protein sequence ID" value="RKH71968.1"/>
    <property type="molecule type" value="Genomic_DNA"/>
</dbReference>
<dbReference type="InterPro" id="IPR032697">
    <property type="entry name" value="SQ_cyclase_N"/>
</dbReference>
<keyword evidence="4" id="KW-0413">Isomerase</keyword>
<dbReference type="SFLD" id="SFLDG01016">
    <property type="entry name" value="Prenyltransferase_Like_2"/>
    <property type="match status" value="1"/>
</dbReference>
<dbReference type="UniPathway" id="UPA00337"/>
<evidence type="ECO:0000313" key="7">
    <source>
        <dbReference type="EMBL" id="RKH71968.1"/>
    </source>
</evidence>
<dbReference type="Pfam" id="PF13243">
    <property type="entry name" value="SQHop_cyclase_C"/>
    <property type="match status" value="1"/>
</dbReference>
<evidence type="ECO:0000256" key="1">
    <source>
        <dbReference type="ARBA" id="ARBA00004999"/>
    </source>
</evidence>
<dbReference type="Proteomes" id="UP000282656">
    <property type="component" value="Unassembled WGS sequence"/>
</dbReference>
<dbReference type="PROSITE" id="PS01074">
    <property type="entry name" value="TERPENE_SYNTHASES"/>
    <property type="match status" value="1"/>
</dbReference>
<dbReference type="PANTHER" id="PTHR11764:SF20">
    <property type="entry name" value="LANOSTEROL SYNTHASE"/>
    <property type="match status" value="1"/>
</dbReference>
<dbReference type="SUPFAM" id="SSF48239">
    <property type="entry name" value="Terpenoid cyclases/Protein prenyltransferases"/>
    <property type="match status" value="2"/>
</dbReference>
<dbReference type="InterPro" id="IPR017826">
    <property type="entry name" value="2-3-oxidosqualene_cyclase"/>
</dbReference>
<dbReference type="OrthoDB" id="9758578at2"/>
<evidence type="ECO:0000259" key="6">
    <source>
        <dbReference type="Pfam" id="PF13249"/>
    </source>
</evidence>
<evidence type="ECO:0000256" key="3">
    <source>
        <dbReference type="ARBA" id="ARBA00022737"/>
    </source>
</evidence>
<protein>
    <submittedName>
        <fullName evidence="7">2,3-oxidosqualene cyclase</fullName>
    </submittedName>
</protein>
<dbReference type="InterPro" id="IPR008930">
    <property type="entry name" value="Terpenoid_cyclase/PrenylTrfase"/>
</dbReference>
<dbReference type="InterPro" id="IPR002365">
    <property type="entry name" value="Terpene_synthase_CS"/>
</dbReference>
<comment type="pathway">
    <text evidence="1">Secondary metabolite biosynthesis; hopanoid biosynthesis.</text>
</comment>
<dbReference type="InterPro" id="IPR018333">
    <property type="entry name" value="Squalene_cyclase"/>
</dbReference>
<dbReference type="PANTHER" id="PTHR11764">
    <property type="entry name" value="TERPENE CYCLASE/MUTASE FAMILY MEMBER"/>
    <property type="match status" value="1"/>
</dbReference>
<dbReference type="NCBIfam" id="TIGR03463">
    <property type="entry name" value="osq_cycl"/>
    <property type="match status" value="1"/>
</dbReference>
<dbReference type="Pfam" id="PF13249">
    <property type="entry name" value="SQHop_cyclase_N"/>
    <property type="match status" value="1"/>
</dbReference>
<reference evidence="8" key="1">
    <citation type="submission" date="2018-09" db="EMBL/GenBank/DDBJ databases">
        <authorList>
            <person name="Livingstone P.G."/>
            <person name="Whitworth D.E."/>
        </authorList>
    </citation>
    <scope>NUCLEOTIDE SEQUENCE [LARGE SCALE GENOMIC DNA]</scope>
    <source>
        <strain evidence="8">AB047A</strain>
    </source>
</reference>
<evidence type="ECO:0000256" key="4">
    <source>
        <dbReference type="ARBA" id="ARBA00023235"/>
    </source>
</evidence>
<dbReference type="InterPro" id="IPR032696">
    <property type="entry name" value="SQ_cyclase_C"/>
</dbReference>
<dbReference type="GO" id="GO:0016104">
    <property type="term" value="P:triterpenoid biosynthetic process"/>
    <property type="evidence" value="ECO:0007669"/>
    <property type="project" value="InterPro"/>
</dbReference>
<feature type="domain" description="Squalene cyclase N-terminal" evidence="6">
    <location>
        <begin position="5"/>
        <end position="260"/>
    </location>
</feature>
<dbReference type="GO" id="GO:0005811">
    <property type="term" value="C:lipid droplet"/>
    <property type="evidence" value="ECO:0007669"/>
    <property type="project" value="InterPro"/>
</dbReference>
<dbReference type="AlphaFoldDB" id="A0A3A8QW56"/>
<dbReference type="GO" id="GO:0016866">
    <property type="term" value="F:intramolecular transferase activity"/>
    <property type="evidence" value="ECO:0007669"/>
    <property type="project" value="InterPro"/>
</dbReference>
<gene>
    <name evidence="7" type="ORF">D7X96_06335</name>
</gene>
<dbReference type="NCBIfam" id="TIGR01787">
    <property type="entry name" value="squalene_cyclas"/>
    <property type="match status" value="1"/>
</dbReference>
<keyword evidence="8" id="KW-1185">Reference proteome</keyword>
<feature type="domain" description="Squalene cyclase C-terminal" evidence="5">
    <location>
        <begin position="310"/>
        <end position="633"/>
    </location>
</feature>
<accession>A0A3A8QW56</accession>
<evidence type="ECO:0000256" key="2">
    <source>
        <dbReference type="ARBA" id="ARBA00009755"/>
    </source>
</evidence>
<sequence>MEVTRRARDVLARTQSPDGSWKGDYSGPLFLGPVYVAGLYVMGRAPEASIRDGMVAHMRAHQNPDGGWGLDVESPSLVFTTVLTYVAQRLLGVGAEDPGLVRARAWFLPRGGPLGSASWGKFILALLGLYEYEGLAPVPPELWLLPRALPFHPSRLWCHCRMVYLPMGWLYGRRVRAPQTPLLAELRRELYARPYADVDWEAARERVSGSDAYTPHGLALRAVHRVLGLYERLHSKRLRSRALEESLALIRGEDEATHFVCIGPINKVLDMVVWHVARPDGPEVRAHLERLPDYLQRTREGISVNGYNSSQLWDTAFAVQALVASGESIWARDTLARAGRFLEAQQVLEDSPGATRHHRHPSRGGWPFSTRAHGWPISDCTAEALKACLLLEPLGLNRVPRERLEQAVAFILSLQNRDGGWATYERQRGPRWLERFNPSDVFAGIMVDPSYVECTSACVQALAAWRGARPEATEAPVERAIARGADFLRRQQRPDGSWEGSWGVCFSYGTWFAVTGLVAAGAGPADPALRKAVTFLKAHQREDGSWSESIQACRERRWVEGRTGHAVTTSWAVMSLVAAGDAHAEATRRGVAWLRSREAEGQWPPEPLAGVFSRTCAIHYDAYLRIFPLWALSVGERRAEGFRAREGSATPGSPPCPG</sequence>
<comment type="similarity">
    <text evidence="2">Belongs to the terpene cyclase/mutase family.</text>
</comment>
<evidence type="ECO:0000259" key="5">
    <source>
        <dbReference type="Pfam" id="PF13243"/>
    </source>
</evidence>
<organism evidence="7 8">
    <name type="scientific">Corallococcus interemptor</name>
    <dbReference type="NCBI Taxonomy" id="2316720"/>
    <lineage>
        <taxon>Bacteria</taxon>
        <taxon>Pseudomonadati</taxon>
        <taxon>Myxococcota</taxon>
        <taxon>Myxococcia</taxon>
        <taxon>Myxococcales</taxon>
        <taxon>Cystobacterineae</taxon>
        <taxon>Myxococcaceae</taxon>
        <taxon>Corallococcus</taxon>
    </lineage>
</organism>
<dbReference type="FunFam" id="1.50.10.20:FF:000002">
    <property type="entry name" value="Terpene cyclase/mutase family member"/>
    <property type="match status" value="1"/>
</dbReference>
<evidence type="ECO:0000313" key="8">
    <source>
        <dbReference type="Proteomes" id="UP000282656"/>
    </source>
</evidence>
<name>A0A3A8QW56_9BACT</name>
<keyword evidence="3" id="KW-0677">Repeat</keyword>
<comment type="caution">
    <text evidence="7">The sequence shown here is derived from an EMBL/GenBank/DDBJ whole genome shotgun (WGS) entry which is preliminary data.</text>
</comment>
<proteinExistence type="inferred from homology"/>
<dbReference type="CDD" id="cd02892">
    <property type="entry name" value="SQCY_1"/>
    <property type="match status" value="1"/>
</dbReference>
<dbReference type="Gene3D" id="1.50.10.20">
    <property type="match status" value="2"/>
</dbReference>